<proteinExistence type="predicted"/>
<keyword evidence="2" id="KW-1003">Cell membrane</keyword>
<evidence type="ECO:0000313" key="7">
    <source>
        <dbReference type="Proteomes" id="UP001629214"/>
    </source>
</evidence>
<evidence type="ECO:0000256" key="3">
    <source>
        <dbReference type="ARBA" id="ARBA00022741"/>
    </source>
</evidence>
<evidence type="ECO:0000259" key="5">
    <source>
        <dbReference type="PROSITE" id="PS50893"/>
    </source>
</evidence>
<keyword evidence="4 6" id="KW-0067">ATP-binding</keyword>
<dbReference type="InterPro" id="IPR003593">
    <property type="entry name" value="AAA+_ATPase"/>
</dbReference>
<evidence type="ECO:0000256" key="4">
    <source>
        <dbReference type="ARBA" id="ARBA00022840"/>
    </source>
</evidence>
<dbReference type="GO" id="GO:0005524">
    <property type="term" value="F:ATP binding"/>
    <property type="evidence" value="ECO:0007669"/>
    <property type="project" value="UniProtKB-KW"/>
</dbReference>
<evidence type="ECO:0000256" key="1">
    <source>
        <dbReference type="ARBA" id="ARBA00022448"/>
    </source>
</evidence>
<dbReference type="PANTHER" id="PTHR45772:SF7">
    <property type="entry name" value="AMINO ACID ABC TRANSPORTER ATP-BINDING PROTEIN"/>
    <property type="match status" value="1"/>
</dbReference>
<dbReference type="PROSITE" id="PS50893">
    <property type="entry name" value="ABC_TRANSPORTER_2"/>
    <property type="match status" value="1"/>
</dbReference>
<reference evidence="6 7" key="1">
    <citation type="journal article" date="2024" name="Chem. Sci.">
        <title>Discovery of megapolipeptins by genome mining of a Burkholderiales bacteria collection.</title>
        <authorList>
            <person name="Paulo B.S."/>
            <person name="Recchia M.J.J."/>
            <person name="Lee S."/>
            <person name="Fergusson C.H."/>
            <person name="Romanowski S.B."/>
            <person name="Hernandez A."/>
            <person name="Krull N."/>
            <person name="Liu D.Y."/>
            <person name="Cavanagh H."/>
            <person name="Bos A."/>
            <person name="Gray C.A."/>
            <person name="Murphy B.T."/>
            <person name="Linington R.G."/>
            <person name="Eustaquio A.S."/>
        </authorList>
    </citation>
    <scope>NUCLEOTIDE SEQUENCE [LARGE SCALE GENOMIC DNA]</scope>
    <source>
        <strain evidence="6 7">RL21-008-BIB-B</strain>
    </source>
</reference>
<name>A0ABW8ZBK7_9BURK</name>
<dbReference type="SMART" id="SM00382">
    <property type="entry name" value="AAA"/>
    <property type="match status" value="1"/>
</dbReference>
<dbReference type="InterPro" id="IPR027417">
    <property type="entry name" value="P-loop_NTPase"/>
</dbReference>
<dbReference type="Pfam" id="PF12399">
    <property type="entry name" value="BCA_ABC_TP_C"/>
    <property type="match status" value="1"/>
</dbReference>
<dbReference type="InterPro" id="IPR032823">
    <property type="entry name" value="BCA_ABC_TP_C"/>
</dbReference>
<keyword evidence="3" id="KW-0547">Nucleotide-binding</keyword>
<dbReference type="InterPro" id="IPR051120">
    <property type="entry name" value="ABC_AA/LPS_Transport"/>
</dbReference>
<dbReference type="RefSeq" id="WP_408168521.1">
    <property type="nucleotide sequence ID" value="NZ_JAQQFR010000008.1"/>
</dbReference>
<organism evidence="6 7">
    <name type="scientific">Herbaspirillum rhizosphaerae</name>
    <dbReference type="NCBI Taxonomy" id="346179"/>
    <lineage>
        <taxon>Bacteria</taxon>
        <taxon>Pseudomonadati</taxon>
        <taxon>Pseudomonadota</taxon>
        <taxon>Betaproteobacteria</taxon>
        <taxon>Burkholderiales</taxon>
        <taxon>Oxalobacteraceae</taxon>
        <taxon>Herbaspirillum</taxon>
    </lineage>
</organism>
<dbReference type="Pfam" id="PF00005">
    <property type="entry name" value="ABC_tran"/>
    <property type="match status" value="1"/>
</dbReference>
<sequence>MSASMNPVSPSVTPPPDKRVILEASGLSKRFGGLLANDDVSLSLGTETGKVTSVIGPNGAGKSTFFKMLAGFCTPTTGKVRLFGEDITGLNPHKISARGLVRTFQETTIFPELTALEHVALARQLSRSANDFQVFANTLSARRDEDRMRADALEILRFLDLDGVASSVAKTLPHGYLRLLGIAMGMAASPKVLLLDEPYAGLNPDETDRAVELTRKIAASGVSILLVEHDMKAVMKISDHIHVLYFGKKIAEGTPEEIRNNEQVIEAYLGKEDEDIGL</sequence>
<dbReference type="Gene3D" id="3.40.50.300">
    <property type="entry name" value="P-loop containing nucleotide triphosphate hydrolases"/>
    <property type="match status" value="1"/>
</dbReference>
<dbReference type="CDD" id="cd03219">
    <property type="entry name" value="ABC_Mj1267_LivG_branched"/>
    <property type="match status" value="1"/>
</dbReference>
<keyword evidence="2" id="KW-0472">Membrane</keyword>
<comment type="caution">
    <text evidence="6">The sequence shown here is derived from an EMBL/GenBank/DDBJ whole genome shotgun (WGS) entry which is preliminary data.</text>
</comment>
<evidence type="ECO:0000313" key="6">
    <source>
        <dbReference type="EMBL" id="MFL9879511.1"/>
    </source>
</evidence>
<keyword evidence="7" id="KW-1185">Reference proteome</keyword>
<gene>
    <name evidence="6" type="ORF">PQR63_14025</name>
</gene>
<dbReference type="PANTHER" id="PTHR45772">
    <property type="entry name" value="CONSERVED COMPONENT OF ABC TRANSPORTER FOR NATURAL AMINO ACIDS-RELATED"/>
    <property type="match status" value="1"/>
</dbReference>
<accession>A0ABW8ZBK7</accession>
<protein>
    <submittedName>
        <fullName evidence="6">ABC transporter ATP-binding protein</fullName>
    </submittedName>
</protein>
<dbReference type="EMBL" id="JAQQFR010000008">
    <property type="protein sequence ID" value="MFL9879511.1"/>
    <property type="molecule type" value="Genomic_DNA"/>
</dbReference>
<dbReference type="Proteomes" id="UP001629214">
    <property type="component" value="Unassembled WGS sequence"/>
</dbReference>
<dbReference type="InterPro" id="IPR003439">
    <property type="entry name" value="ABC_transporter-like_ATP-bd"/>
</dbReference>
<keyword evidence="1" id="KW-0813">Transport</keyword>
<feature type="domain" description="ABC transporter" evidence="5">
    <location>
        <begin position="22"/>
        <end position="271"/>
    </location>
</feature>
<evidence type="ECO:0000256" key="2">
    <source>
        <dbReference type="ARBA" id="ARBA00022475"/>
    </source>
</evidence>
<dbReference type="SUPFAM" id="SSF52540">
    <property type="entry name" value="P-loop containing nucleoside triphosphate hydrolases"/>
    <property type="match status" value="1"/>
</dbReference>